<evidence type="ECO:0000313" key="4">
    <source>
        <dbReference type="Proteomes" id="UP001233999"/>
    </source>
</evidence>
<evidence type="ECO:0000259" key="2">
    <source>
        <dbReference type="PROSITE" id="PS50031"/>
    </source>
</evidence>
<dbReference type="EMBL" id="JASPKZ010002323">
    <property type="protein sequence ID" value="KAJ9595637.1"/>
    <property type="molecule type" value="Genomic_DNA"/>
</dbReference>
<protein>
    <recommendedName>
        <fullName evidence="2">EH domain-containing protein</fullName>
    </recommendedName>
</protein>
<dbReference type="InterPro" id="IPR000261">
    <property type="entry name" value="EH_dom"/>
</dbReference>
<reference evidence="3" key="1">
    <citation type="journal article" date="2023" name="IScience">
        <title>Live-bearing cockroach genome reveals convergent evolutionary mechanisms linked to viviparity in insects and beyond.</title>
        <authorList>
            <person name="Fouks B."/>
            <person name="Harrison M.C."/>
            <person name="Mikhailova A.A."/>
            <person name="Marchal E."/>
            <person name="English S."/>
            <person name="Carruthers M."/>
            <person name="Jennings E.C."/>
            <person name="Chiamaka E.L."/>
            <person name="Frigard R.A."/>
            <person name="Pippel M."/>
            <person name="Attardo G.M."/>
            <person name="Benoit J.B."/>
            <person name="Bornberg-Bauer E."/>
            <person name="Tobe S.S."/>
        </authorList>
    </citation>
    <scope>NUCLEOTIDE SEQUENCE</scope>
    <source>
        <strain evidence="3">Stay&amp;Tobe</strain>
    </source>
</reference>
<dbReference type="InterPro" id="IPR039656">
    <property type="entry name" value="SYNRG"/>
</dbReference>
<dbReference type="Proteomes" id="UP001233999">
    <property type="component" value="Unassembled WGS sequence"/>
</dbReference>
<accession>A0AAD8AC74</accession>
<dbReference type="InterPro" id="IPR011992">
    <property type="entry name" value="EF-hand-dom_pair"/>
</dbReference>
<feature type="region of interest" description="Disordered" evidence="1">
    <location>
        <begin position="332"/>
        <end position="371"/>
    </location>
</feature>
<organism evidence="3 4">
    <name type="scientific">Diploptera punctata</name>
    <name type="common">Pacific beetle cockroach</name>
    <dbReference type="NCBI Taxonomy" id="6984"/>
    <lineage>
        <taxon>Eukaryota</taxon>
        <taxon>Metazoa</taxon>
        <taxon>Ecdysozoa</taxon>
        <taxon>Arthropoda</taxon>
        <taxon>Hexapoda</taxon>
        <taxon>Insecta</taxon>
        <taxon>Pterygota</taxon>
        <taxon>Neoptera</taxon>
        <taxon>Polyneoptera</taxon>
        <taxon>Dictyoptera</taxon>
        <taxon>Blattodea</taxon>
        <taxon>Blaberoidea</taxon>
        <taxon>Blaberidae</taxon>
        <taxon>Diplopterinae</taxon>
        <taxon>Diploptera</taxon>
    </lineage>
</organism>
<keyword evidence="4" id="KW-1185">Reference proteome</keyword>
<gene>
    <name evidence="3" type="ORF">L9F63_013167</name>
</gene>
<sequence>QSVSADALIENLLGKKETFKPKTIHHPVPSVNPASVQSVMVPGMLSGNSGTPVMPAVGYPVTPTIAQVPSGPCTSGMMGGFVSSLKPPEVKSSYTPIVSAAPQTHLSVNLPAWLDPTTPLFPPFYRQVWKIVGQEKGLVDTSRIFSLLLTSGLPTDVLGYIWGLANHKVAGQLTEQELYIVLALVGLAQNGCTFNNLNVLNLIPQPPIPNLKIINVESVESSTRDIENSVVSDQGKMKREDLNLNQFSSSAISDTNSDGAGFEEFTDFQSAIAIVPETSQLTNNNGISSIKSVASTTVLTSTTASTIEVNVENSTAKCPSVMVVSTGHGRGIGSRLANHSLGTPKQKKSKHHHHRHHHHHSQAQVTPNSLSVDDDFSEFHQAKDPIRSPADCNIEEVFPKCNLKSMPQGKTYLLKESAIRSETKLDFSLQPAEVMKSSGIGTFIGNGRLDFEVNSEGIKTDTLSEMPHTHELKFTPETETKLLALSSKDSKGEGVNLMAIEEDKYSALRNLSIANQELVLEKPQAFPVVEFSLASDEFGDFLSAEPAQVTNDSFADIAARKQVQSTNILDISKTNTLKMLDTPKVEEFQVDDWGDFKDASLAIPNQVTEDCNRPDSDISSELMKLNISGNIAWNQDISQSDASALEKEKLQIFPCSSESIGDLNLGKSWNLKFKDEINIQSTMNLNASENIEQTSPFHGFLGKIYDSKLDFESVKGNVFCSSPDVQLNDISNNFNIGVQPQDVENEDDDFGEFVGPDAWGEEQKYTTTTKDLLFDGHLGSGIRDGFYGDTQSVSSLELPSLALSRHGSVPSLDLKIFPSTSERNGGNGGNQPWDMSPQGIDHQLNEWQRCLQSCLTLLQSAVEIFSNISSEKVLDEVVSSAEGKDYLHNPPVPGLAHRLAFNLSLVAIVGSMASLFASFPLKTSISISVIREGMKSRSENMPGLTLHTNCSMSYSVIFNPGFCHIHEEQASALTQFEFFGRLYQIPLLRVYRKHDRSLQ</sequence>
<dbReference type="PANTHER" id="PTHR15463:SF2">
    <property type="entry name" value="SYNERGIN GAMMA"/>
    <property type="match status" value="1"/>
</dbReference>
<dbReference type="PANTHER" id="PTHR15463">
    <property type="entry name" value="AP1 GAMMA SUBUNIT BINDING PROTEIN 1"/>
    <property type="match status" value="1"/>
</dbReference>
<dbReference type="Pfam" id="PF25999">
    <property type="entry name" value="SYNRG_C"/>
    <property type="match status" value="1"/>
</dbReference>
<feature type="compositionally biased region" description="Basic residues" evidence="1">
    <location>
        <begin position="345"/>
        <end position="361"/>
    </location>
</feature>
<comment type="caution">
    <text evidence="3">The sequence shown here is derived from an EMBL/GenBank/DDBJ whole genome shotgun (WGS) entry which is preliminary data.</text>
</comment>
<feature type="compositionally biased region" description="Polar residues" evidence="1">
    <location>
        <begin position="362"/>
        <end position="371"/>
    </location>
</feature>
<feature type="non-terminal residue" evidence="3">
    <location>
        <position position="1"/>
    </location>
</feature>
<dbReference type="InterPro" id="IPR059024">
    <property type="entry name" value="SYNRG_C"/>
</dbReference>
<proteinExistence type="predicted"/>
<feature type="non-terminal residue" evidence="3">
    <location>
        <position position="999"/>
    </location>
</feature>
<evidence type="ECO:0000256" key="1">
    <source>
        <dbReference type="SAM" id="MobiDB-lite"/>
    </source>
</evidence>
<dbReference type="Gene3D" id="1.10.238.10">
    <property type="entry name" value="EF-hand"/>
    <property type="match status" value="1"/>
</dbReference>
<reference evidence="3" key="2">
    <citation type="submission" date="2023-05" db="EMBL/GenBank/DDBJ databases">
        <authorList>
            <person name="Fouks B."/>
        </authorList>
    </citation>
    <scope>NUCLEOTIDE SEQUENCE</scope>
    <source>
        <strain evidence="3">Stay&amp;Tobe</strain>
        <tissue evidence="3">Testes</tissue>
    </source>
</reference>
<feature type="domain" description="EH" evidence="2">
    <location>
        <begin position="117"/>
        <end position="214"/>
    </location>
</feature>
<evidence type="ECO:0000313" key="3">
    <source>
        <dbReference type="EMBL" id="KAJ9595637.1"/>
    </source>
</evidence>
<dbReference type="GO" id="GO:0030130">
    <property type="term" value="C:clathrin coat of trans-Golgi network vesicle"/>
    <property type="evidence" value="ECO:0007669"/>
    <property type="project" value="TreeGrafter"/>
</dbReference>
<dbReference type="AlphaFoldDB" id="A0AAD8AC74"/>
<dbReference type="PROSITE" id="PS50031">
    <property type="entry name" value="EH"/>
    <property type="match status" value="1"/>
</dbReference>
<dbReference type="SUPFAM" id="SSF47473">
    <property type="entry name" value="EF-hand"/>
    <property type="match status" value="1"/>
</dbReference>
<dbReference type="Pfam" id="PF12763">
    <property type="entry name" value="EH"/>
    <property type="match status" value="1"/>
</dbReference>
<name>A0AAD8AC74_DIPPU</name>